<keyword evidence="3" id="KW-1185">Reference proteome</keyword>
<proteinExistence type="inferred from homology"/>
<dbReference type="STRING" id="1090615.SAMN04515671_2146"/>
<evidence type="ECO:0000313" key="2">
    <source>
        <dbReference type="EMBL" id="SDO85704.1"/>
    </source>
</evidence>
<reference evidence="2 3" key="1">
    <citation type="submission" date="2016-10" db="EMBL/GenBank/DDBJ databases">
        <authorList>
            <person name="de Groot N.N."/>
        </authorList>
    </citation>
    <scope>NUCLEOTIDE SEQUENCE [LARGE SCALE GENOMIC DNA]</scope>
    <source>
        <strain evidence="3">P4-7,KCTC 19426,CECT 7604</strain>
    </source>
</reference>
<dbReference type="Proteomes" id="UP000198741">
    <property type="component" value="Chromosome I"/>
</dbReference>
<dbReference type="SUPFAM" id="SSF56029">
    <property type="entry name" value="Monooxygenase (hydroxylase) regulatory protein"/>
    <property type="match status" value="1"/>
</dbReference>
<comment type="similarity">
    <text evidence="1">Belongs to the TmoD/XamoD family.</text>
</comment>
<dbReference type="EMBL" id="LT629710">
    <property type="protein sequence ID" value="SDO85704.1"/>
    <property type="molecule type" value="Genomic_DNA"/>
</dbReference>
<dbReference type="Pfam" id="PF02406">
    <property type="entry name" value="MmoB_DmpM"/>
    <property type="match status" value="1"/>
</dbReference>
<name>A0A1H0MZ58_9ACTN</name>
<keyword evidence="2" id="KW-0503">Monooxygenase</keyword>
<protein>
    <submittedName>
        <fullName evidence="2">Propane monooxygenase coupling protein</fullName>
    </submittedName>
</protein>
<accession>A0A1H0MZ58</accession>
<sequence length="120" mass="13348">MTETVQPSDFGAVNRTSSNMCGVTLMNNQNGYVVAEIMSHKPGVTISEYPSMIRVDGSGSITFDFEEITEALGAEFDQSDFEEIMSTHYGRMVHFDDKTMLFANPEDAAEYIDFDLPVVN</sequence>
<keyword evidence="2" id="KW-0560">Oxidoreductase</keyword>
<gene>
    <name evidence="2" type="ORF">SAMN04515671_2146</name>
</gene>
<organism evidence="2 3">
    <name type="scientific">Nakamurella panacisegetis</name>
    <dbReference type="NCBI Taxonomy" id="1090615"/>
    <lineage>
        <taxon>Bacteria</taxon>
        <taxon>Bacillati</taxon>
        <taxon>Actinomycetota</taxon>
        <taxon>Actinomycetes</taxon>
        <taxon>Nakamurellales</taxon>
        <taxon>Nakamurellaceae</taxon>
        <taxon>Nakamurella</taxon>
    </lineage>
</organism>
<dbReference type="InterPro" id="IPR036889">
    <property type="entry name" value="mOase_MmoB_DmpM_sf"/>
</dbReference>
<dbReference type="InterPro" id="IPR003454">
    <property type="entry name" value="MOase_MmoB_DmpM"/>
</dbReference>
<dbReference type="RefSeq" id="WP_090475938.1">
    <property type="nucleotide sequence ID" value="NZ_LT629710.1"/>
</dbReference>
<dbReference type="AlphaFoldDB" id="A0A1H0MZ58"/>
<dbReference type="OrthoDB" id="2990211at2"/>
<dbReference type="Gene3D" id="3.90.56.10">
    <property type="entry name" value="Monooxygenase component MmoB/DmpM"/>
    <property type="match status" value="1"/>
</dbReference>
<evidence type="ECO:0000313" key="3">
    <source>
        <dbReference type="Proteomes" id="UP000198741"/>
    </source>
</evidence>
<evidence type="ECO:0000256" key="1">
    <source>
        <dbReference type="ARBA" id="ARBA00006313"/>
    </source>
</evidence>
<dbReference type="NCBIfam" id="NF045941">
    <property type="entry name" value="PropMonoxMimD"/>
    <property type="match status" value="1"/>
</dbReference>
<dbReference type="GO" id="GO:0004497">
    <property type="term" value="F:monooxygenase activity"/>
    <property type="evidence" value="ECO:0007669"/>
    <property type="project" value="UniProtKB-KW"/>
</dbReference>